<keyword evidence="2" id="KW-1185">Reference proteome</keyword>
<dbReference type="Proteomes" id="UP000054248">
    <property type="component" value="Unassembled WGS sequence"/>
</dbReference>
<evidence type="ECO:0000313" key="2">
    <source>
        <dbReference type="Proteomes" id="UP000054248"/>
    </source>
</evidence>
<reference evidence="1 2" key="1">
    <citation type="submission" date="2014-04" db="EMBL/GenBank/DDBJ databases">
        <authorList>
            <consortium name="DOE Joint Genome Institute"/>
            <person name="Kuo A."/>
            <person name="Girlanda M."/>
            <person name="Perotto S."/>
            <person name="Kohler A."/>
            <person name="Nagy L.G."/>
            <person name="Floudas D."/>
            <person name="Copeland A."/>
            <person name="Barry K.W."/>
            <person name="Cichocki N."/>
            <person name="Veneault-Fourrey C."/>
            <person name="LaButti K."/>
            <person name="Lindquist E.A."/>
            <person name="Lipzen A."/>
            <person name="Lundell T."/>
            <person name="Morin E."/>
            <person name="Murat C."/>
            <person name="Sun H."/>
            <person name="Tunlid A."/>
            <person name="Henrissat B."/>
            <person name="Grigoriev I.V."/>
            <person name="Hibbett D.S."/>
            <person name="Martin F."/>
            <person name="Nordberg H.P."/>
            <person name="Cantor M.N."/>
            <person name="Hua S.X."/>
        </authorList>
    </citation>
    <scope>NUCLEOTIDE SEQUENCE [LARGE SCALE GENOMIC DNA]</scope>
    <source>
        <strain evidence="1 2">MUT 4182</strain>
    </source>
</reference>
<evidence type="ECO:0000313" key="1">
    <source>
        <dbReference type="EMBL" id="KIO19800.1"/>
    </source>
</evidence>
<organism evidence="1 2">
    <name type="scientific">Tulasnella calospora MUT 4182</name>
    <dbReference type="NCBI Taxonomy" id="1051891"/>
    <lineage>
        <taxon>Eukaryota</taxon>
        <taxon>Fungi</taxon>
        <taxon>Dikarya</taxon>
        <taxon>Basidiomycota</taxon>
        <taxon>Agaricomycotina</taxon>
        <taxon>Agaricomycetes</taxon>
        <taxon>Cantharellales</taxon>
        <taxon>Tulasnellaceae</taxon>
        <taxon>Tulasnella</taxon>
    </lineage>
</organism>
<dbReference type="EMBL" id="KN823202">
    <property type="protein sequence ID" value="KIO19800.1"/>
    <property type="molecule type" value="Genomic_DNA"/>
</dbReference>
<dbReference type="HOGENOM" id="CLU_043704_0_0_1"/>
<reference evidence="2" key="2">
    <citation type="submission" date="2015-01" db="EMBL/GenBank/DDBJ databases">
        <title>Evolutionary Origins and Diversification of the Mycorrhizal Mutualists.</title>
        <authorList>
            <consortium name="DOE Joint Genome Institute"/>
            <consortium name="Mycorrhizal Genomics Consortium"/>
            <person name="Kohler A."/>
            <person name="Kuo A."/>
            <person name="Nagy L.G."/>
            <person name="Floudas D."/>
            <person name="Copeland A."/>
            <person name="Barry K.W."/>
            <person name="Cichocki N."/>
            <person name="Veneault-Fourrey C."/>
            <person name="LaButti K."/>
            <person name="Lindquist E.A."/>
            <person name="Lipzen A."/>
            <person name="Lundell T."/>
            <person name="Morin E."/>
            <person name="Murat C."/>
            <person name="Riley R."/>
            <person name="Ohm R."/>
            <person name="Sun H."/>
            <person name="Tunlid A."/>
            <person name="Henrissat B."/>
            <person name="Grigoriev I.V."/>
            <person name="Hibbett D.S."/>
            <person name="Martin F."/>
        </authorList>
    </citation>
    <scope>NUCLEOTIDE SEQUENCE [LARGE SCALE GENOMIC DNA]</scope>
    <source>
        <strain evidence="2">MUT 4182</strain>
    </source>
</reference>
<dbReference type="AlphaFoldDB" id="A0A0C3PXJ1"/>
<sequence>MPTQTYHGQFTLRGSQRNVRTRNELFMFSTTNAEHIVVFDWKALLRGGSFRYYAIRIQDQSLLVRANDLQDFCLLPNGGVLAIFRDVNGLNLLSLFASPEFQTTFHLNQPLPTERTTPLWRYCYNYIGVSHICHPMSIWSLSSCHPYTNTDGSTAVLCIRGSWCCYHVAIESVEGPNIFDHQMFSESEYVPDRTWALVVAELNHDDGLRIGCLRYAPEMQWESDSPQSYATFDISTANVPGWASETRPSGCLRDGQVYFSEESGRICILSKDTSLFRQEVTVFVLDFI</sequence>
<proteinExistence type="predicted"/>
<gene>
    <name evidence="1" type="ORF">M407DRAFT_144718</name>
</gene>
<protein>
    <submittedName>
        <fullName evidence="1">Uncharacterized protein</fullName>
    </submittedName>
</protein>
<name>A0A0C3PXJ1_9AGAM</name>
<accession>A0A0C3PXJ1</accession>